<dbReference type="KEGG" id="mjh:JH146_1320"/>
<dbReference type="InterPro" id="IPR012029">
    <property type="entry name" value="UCP006557"/>
</dbReference>
<dbReference type="EMBL" id="CP009149">
    <property type="protein sequence ID" value="AIJ06162.1"/>
    <property type="molecule type" value="Genomic_DNA"/>
</dbReference>
<protein>
    <recommendedName>
        <fullName evidence="3">DUF2111 domain-containing protein</fullName>
    </recommendedName>
</protein>
<name>A0A076LH07_9EURY</name>
<dbReference type="AlphaFoldDB" id="A0A076LH07"/>
<reference evidence="1 2" key="1">
    <citation type="journal article" date="2015" name="Int. J. Syst. Evol. Microbiol.">
        <title>M ethanocaldococcus bathoardescens sp. nov., a hyperthermophilic methanogen isolated from a volcanically active deep-sea hydrothermal vent.</title>
        <authorList>
            <person name="Stewart L.C."/>
            <person name="Jung J.H."/>
            <person name="Kim Y.T."/>
            <person name="Kwon S.W."/>
            <person name="Park C.S."/>
            <person name="Holden J.F."/>
        </authorList>
    </citation>
    <scope>NUCLEOTIDE SEQUENCE [LARGE SCALE GENOMIC DNA]</scope>
    <source>
        <strain evidence="1 2">JH146</strain>
    </source>
</reference>
<sequence length="128" mass="13887">MITISENSEAKELIPIAQAVHILVNKLPVSMRSKNKPGIRLEKGEVVDTNYEGYVLRLAIKEGKVIRATPIVGPYAGLPVIVAPIKNGDKVVGAIGVVDITAGIFEDVLAIARRPELYKFLPEDAFPK</sequence>
<dbReference type="RefSeq" id="WP_048202264.1">
    <property type="nucleotide sequence ID" value="NZ_CP009149.1"/>
</dbReference>
<organism evidence="1 2">
    <name type="scientific">Methanocaldococcus bathoardescens</name>
    <dbReference type="NCBI Taxonomy" id="1301915"/>
    <lineage>
        <taxon>Archaea</taxon>
        <taxon>Methanobacteriati</taxon>
        <taxon>Methanobacteriota</taxon>
        <taxon>Methanomada group</taxon>
        <taxon>Methanococci</taxon>
        <taxon>Methanococcales</taxon>
        <taxon>Methanocaldococcaceae</taxon>
        <taxon>Methanocaldococcus</taxon>
    </lineage>
</organism>
<dbReference type="GeneID" id="24891948"/>
<dbReference type="Pfam" id="PF09884">
    <property type="entry name" value="DUF2111"/>
    <property type="match status" value="1"/>
</dbReference>
<evidence type="ECO:0000313" key="1">
    <source>
        <dbReference type="EMBL" id="AIJ06162.1"/>
    </source>
</evidence>
<proteinExistence type="predicted"/>
<dbReference type="STRING" id="1301915.JH146_1320"/>
<evidence type="ECO:0000313" key="2">
    <source>
        <dbReference type="Proteomes" id="UP000028781"/>
    </source>
</evidence>
<evidence type="ECO:0008006" key="3">
    <source>
        <dbReference type="Google" id="ProtNLM"/>
    </source>
</evidence>
<gene>
    <name evidence="1" type="ORF">JH146_1320</name>
</gene>
<dbReference type="HOGENOM" id="CLU_147797_0_0_2"/>
<dbReference type="Proteomes" id="UP000028781">
    <property type="component" value="Chromosome"/>
</dbReference>
<dbReference type="OrthoDB" id="3369at2157"/>
<keyword evidence="2" id="KW-1185">Reference proteome</keyword>
<dbReference type="PIRSF" id="PIRSF006557">
    <property type="entry name" value="UCP006557_sign"/>
    <property type="match status" value="1"/>
</dbReference>
<accession>A0A076LH07</accession>